<dbReference type="EMBL" id="CM045765">
    <property type="protein sequence ID" value="KAI8000277.1"/>
    <property type="molecule type" value="Genomic_DNA"/>
</dbReference>
<name>A0ACC0GIH3_9ERIC</name>
<keyword evidence="2" id="KW-1185">Reference proteome</keyword>
<gene>
    <name evidence="1" type="ORF">LOK49_LG09G01742</name>
</gene>
<comment type="caution">
    <text evidence="1">The sequence shown here is derived from an EMBL/GenBank/DDBJ whole genome shotgun (WGS) entry which is preliminary data.</text>
</comment>
<sequence length="185" mass="21326">MMKLSQMTSISGAFSFESCVLEGVKAFEARWIRWAGVNVPDDVGQRALTKALAEKRCILVFLDEEIVHQCYNGYCDNILWPFFHYLGLLQEDRLTTTRSFQSQFIAYMKANVMFAAVVNQHYQEGDVVWCHDFHLMFFPKCLKEHNSDMKVGWFLHTPFPSSEIHRTLPSQSKLLHDVLAADLVG</sequence>
<accession>A0ACC0GIH3</accession>
<proteinExistence type="predicted"/>
<organism evidence="1 2">
    <name type="scientific">Camellia lanceoleosa</name>
    <dbReference type="NCBI Taxonomy" id="1840588"/>
    <lineage>
        <taxon>Eukaryota</taxon>
        <taxon>Viridiplantae</taxon>
        <taxon>Streptophyta</taxon>
        <taxon>Embryophyta</taxon>
        <taxon>Tracheophyta</taxon>
        <taxon>Spermatophyta</taxon>
        <taxon>Magnoliopsida</taxon>
        <taxon>eudicotyledons</taxon>
        <taxon>Gunneridae</taxon>
        <taxon>Pentapetalae</taxon>
        <taxon>asterids</taxon>
        <taxon>Ericales</taxon>
        <taxon>Theaceae</taxon>
        <taxon>Camellia</taxon>
    </lineage>
</organism>
<evidence type="ECO:0000313" key="1">
    <source>
        <dbReference type="EMBL" id="KAI8000277.1"/>
    </source>
</evidence>
<reference evidence="1 2" key="1">
    <citation type="journal article" date="2022" name="Plant J.">
        <title>Chromosome-level genome of Camellia lanceoleosa provides a valuable resource for understanding genome evolution and self-incompatibility.</title>
        <authorList>
            <person name="Gong W."/>
            <person name="Xiao S."/>
            <person name="Wang L."/>
            <person name="Liao Z."/>
            <person name="Chang Y."/>
            <person name="Mo W."/>
            <person name="Hu G."/>
            <person name="Li W."/>
            <person name="Zhao G."/>
            <person name="Zhu H."/>
            <person name="Hu X."/>
            <person name="Ji K."/>
            <person name="Xiang X."/>
            <person name="Song Q."/>
            <person name="Yuan D."/>
            <person name="Jin S."/>
            <person name="Zhang L."/>
        </authorList>
    </citation>
    <scope>NUCLEOTIDE SEQUENCE [LARGE SCALE GENOMIC DNA]</scope>
    <source>
        <strain evidence="1">SQ_2022a</strain>
    </source>
</reference>
<dbReference type="Proteomes" id="UP001060215">
    <property type="component" value="Chromosome 8"/>
</dbReference>
<evidence type="ECO:0000313" key="2">
    <source>
        <dbReference type="Proteomes" id="UP001060215"/>
    </source>
</evidence>
<protein>
    <submittedName>
        <fullName evidence="1">Alpha,alpha-trehalose-phosphate synthase [UDP-forming] 1</fullName>
    </submittedName>
</protein>